<protein>
    <submittedName>
        <fullName evidence="1">Phosphonate C-P lyase system protein PhnG</fullName>
    </submittedName>
</protein>
<dbReference type="RefSeq" id="WP_210681036.1">
    <property type="nucleotide sequence ID" value="NZ_JAGMWN010000002.1"/>
</dbReference>
<name>A0A8J7SHJ8_9PROT</name>
<dbReference type="EMBL" id="JAGMWN010000002">
    <property type="protein sequence ID" value="MBP5856463.1"/>
    <property type="molecule type" value="Genomic_DNA"/>
</dbReference>
<organism evidence="1 2">
    <name type="scientific">Marivibrio halodurans</name>
    <dbReference type="NCBI Taxonomy" id="2039722"/>
    <lineage>
        <taxon>Bacteria</taxon>
        <taxon>Pseudomonadati</taxon>
        <taxon>Pseudomonadota</taxon>
        <taxon>Alphaproteobacteria</taxon>
        <taxon>Rhodospirillales</taxon>
        <taxon>Rhodospirillaceae</taxon>
        <taxon>Marivibrio</taxon>
    </lineage>
</organism>
<dbReference type="AlphaFoldDB" id="A0A8J7SHJ8"/>
<dbReference type="GO" id="GO:0016829">
    <property type="term" value="F:lyase activity"/>
    <property type="evidence" value="ECO:0007669"/>
    <property type="project" value="UniProtKB-KW"/>
</dbReference>
<accession>A0A8J7SHJ8</accession>
<evidence type="ECO:0000313" key="2">
    <source>
        <dbReference type="Proteomes" id="UP000672602"/>
    </source>
</evidence>
<dbReference type="Pfam" id="PF06754">
    <property type="entry name" value="PhnG"/>
    <property type="match status" value="1"/>
</dbReference>
<dbReference type="GO" id="GO:0019634">
    <property type="term" value="P:organic phosphonate metabolic process"/>
    <property type="evidence" value="ECO:0007669"/>
    <property type="project" value="InterPro"/>
</dbReference>
<gene>
    <name evidence="1" type="primary">phnG</name>
    <name evidence="1" type="ORF">KAJ83_05550</name>
</gene>
<comment type="caution">
    <text evidence="1">The sequence shown here is derived from an EMBL/GenBank/DDBJ whole genome shotgun (WGS) entry which is preliminary data.</text>
</comment>
<dbReference type="Proteomes" id="UP000672602">
    <property type="component" value="Unassembled WGS sequence"/>
</dbReference>
<dbReference type="NCBIfam" id="TIGR03293">
    <property type="entry name" value="PhnG_redo"/>
    <property type="match status" value="1"/>
</dbReference>
<reference evidence="1" key="1">
    <citation type="submission" date="2021-04" db="EMBL/GenBank/DDBJ databases">
        <authorList>
            <person name="Zhang D.-C."/>
        </authorList>
    </citation>
    <scope>NUCLEOTIDE SEQUENCE</scope>
    <source>
        <strain evidence="1">CGMCC 1.15697</strain>
    </source>
</reference>
<dbReference type="GO" id="GO:0015716">
    <property type="term" value="P:organic phosphonate transport"/>
    <property type="evidence" value="ECO:0007669"/>
    <property type="project" value="InterPro"/>
</dbReference>
<sequence length="170" mass="18115">MTTPSSTNAGSPTGEDAPRKQWMAVLAKAPAKRVEALATAYLEGVADAVAPRFRVLRRPETGLVMVRGRAGGTGDPFNMGEMTVTRCTVVLERDGAAAVAGHAYIAGRDRAHATLAAKLDALLQTDGHHGPLMAALVEPLAREAEERRAARRRRVGATKVDFFTLVRGED</sequence>
<keyword evidence="1" id="KW-0456">Lyase</keyword>
<keyword evidence="2" id="KW-1185">Reference proteome</keyword>
<proteinExistence type="predicted"/>
<evidence type="ECO:0000313" key="1">
    <source>
        <dbReference type="EMBL" id="MBP5856463.1"/>
    </source>
</evidence>
<dbReference type="InterPro" id="IPR009609">
    <property type="entry name" value="Phosphonate_metab_PhnG"/>
</dbReference>